<evidence type="ECO:0000313" key="4">
    <source>
        <dbReference type="Proteomes" id="UP001016761"/>
    </source>
</evidence>
<dbReference type="PANTHER" id="PTHR46268">
    <property type="entry name" value="STRESS RESPONSE PROTEIN NHAX"/>
    <property type="match status" value="1"/>
</dbReference>
<dbReference type="InterPro" id="IPR014729">
    <property type="entry name" value="Rossmann-like_a/b/a_fold"/>
</dbReference>
<evidence type="ECO:0000256" key="1">
    <source>
        <dbReference type="ARBA" id="ARBA00008791"/>
    </source>
</evidence>
<comment type="similarity">
    <text evidence="1">Belongs to the universal stress protein A family.</text>
</comment>
<dbReference type="PRINTS" id="PR01438">
    <property type="entry name" value="UNVRSLSTRESS"/>
</dbReference>
<dbReference type="CDD" id="cd00293">
    <property type="entry name" value="USP-like"/>
    <property type="match status" value="1"/>
</dbReference>
<dbReference type="InterPro" id="IPR006015">
    <property type="entry name" value="Universal_stress_UspA"/>
</dbReference>
<protein>
    <submittedName>
        <fullName evidence="3">Universal stress protein</fullName>
    </submittedName>
</protein>
<dbReference type="SUPFAM" id="SSF52402">
    <property type="entry name" value="Adenine nucleotide alpha hydrolases-like"/>
    <property type="match status" value="1"/>
</dbReference>
<keyword evidence="4" id="KW-1185">Reference proteome</keyword>
<gene>
    <name evidence="3" type="ORF">HTZ84_11630</name>
</gene>
<name>A0ABX2LDM1_9EURY</name>
<dbReference type="EMBL" id="JABUQZ010000001">
    <property type="protein sequence ID" value="NUC72953.1"/>
    <property type="molecule type" value="Genomic_DNA"/>
</dbReference>
<reference evidence="3 4" key="1">
    <citation type="submission" date="2020-06" db="EMBL/GenBank/DDBJ databases">
        <title>Haloterrigena sp. nov., an extremely halophilic archaeon isolated from a saline sediment.</title>
        <authorList>
            <person name="Liu B.-B."/>
        </authorList>
    </citation>
    <scope>NUCLEOTIDE SEQUENCE [LARGE SCALE GENOMIC DNA]</scope>
    <source>
        <strain evidence="3 4">SYSU A558-1</strain>
    </source>
</reference>
<comment type="caution">
    <text evidence="3">The sequence shown here is derived from an EMBL/GenBank/DDBJ whole genome shotgun (WGS) entry which is preliminary data.</text>
</comment>
<dbReference type="PANTHER" id="PTHR46268:SF24">
    <property type="entry name" value="UNIVERSAL STRESS PROTEIN"/>
    <property type="match status" value="1"/>
</dbReference>
<accession>A0ABX2LDM1</accession>
<dbReference type="Gene3D" id="3.40.50.620">
    <property type="entry name" value="HUPs"/>
    <property type="match status" value="1"/>
</dbReference>
<sequence>MTSCLYVIDPADFHGAATMEATVPATYDALREQQEDTTDQILSDAEDRAERVNGIVDTERMVGSPARSIVEFADGHDIDHIVIGTHGRTGTSRVLLGSVAEAVTRRAPVPVTVVR</sequence>
<proteinExistence type="inferred from homology"/>
<dbReference type="Proteomes" id="UP001016761">
    <property type="component" value="Unassembled WGS sequence"/>
</dbReference>
<evidence type="ECO:0000259" key="2">
    <source>
        <dbReference type="Pfam" id="PF00582"/>
    </source>
</evidence>
<feature type="domain" description="UspA" evidence="2">
    <location>
        <begin position="4"/>
        <end position="115"/>
    </location>
</feature>
<organism evidence="3 4">
    <name type="scientific">Haloterrigena gelatinilytica</name>
    <dbReference type="NCBI Taxonomy" id="2741724"/>
    <lineage>
        <taxon>Archaea</taxon>
        <taxon>Methanobacteriati</taxon>
        <taxon>Methanobacteriota</taxon>
        <taxon>Stenosarchaea group</taxon>
        <taxon>Halobacteria</taxon>
        <taxon>Halobacteriales</taxon>
        <taxon>Natrialbaceae</taxon>
        <taxon>Haloterrigena</taxon>
    </lineage>
</organism>
<dbReference type="InterPro" id="IPR006016">
    <property type="entry name" value="UspA"/>
</dbReference>
<dbReference type="Pfam" id="PF00582">
    <property type="entry name" value="Usp"/>
    <property type="match status" value="1"/>
</dbReference>
<evidence type="ECO:0000313" key="3">
    <source>
        <dbReference type="EMBL" id="NUC72953.1"/>
    </source>
</evidence>
<dbReference type="RefSeq" id="WP_174680833.1">
    <property type="nucleotide sequence ID" value="NZ_JABUQZ010000001.1"/>
</dbReference>